<dbReference type="InterPro" id="IPR002068">
    <property type="entry name" value="A-crystallin/Hsp20_dom"/>
</dbReference>
<accession>A0A2S7U4T3</accession>
<dbReference type="SUPFAM" id="SSF49764">
    <property type="entry name" value="HSP20-like chaperones"/>
    <property type="match status" value="1"/>
</dbReference>
<comment type="caution">
    <text evidence="5">The sequence shown here is derived from an EMBL/GenBank/DDBJ whole genome shotgun (WGS) entry which is preliminary data.</text>
</comment>
<dbReference type="PROSITE" id="PS01031">
    <property type="entry name" value="SHSP"/>
    <property type="match status" value="1"/>
</dbReference>
<keyword evidence="6" id="KW-1185">Reference proteome</keyword>
<evidence type="ECO:0000256" key="1">
    <source>
        <dbReference type="ARBA" id="ARBA00023016"/>
    </source>
</evidence>
<dbReference type="InterPro" id="IPR008978">
    <property type="entry name" value="HSP20-like_chaperone"/>
</dbReference>
<reference evidence="5 6" key="1">
    <citation type="submission" date="2016-12" db="EMBL/GenBank/DDBJ databases">
        <title>Study of bacterial adaptation to deep sea.</title>
        <authorList>
            <person name="Song J."/>
            <person name="Yoshizawa S."/>
            <person name="Kogure K."/>
        </authorList>
    </citation>
    <scope>NUCLEOTIDE SEQUENCE [LARGE SCALE GENOMIC DNA]</scope>
    <source>
        <strain evidence="5 6">SAORIC-165</strain>
    </source>
</reference>
<organism evidence="5 6">
    <name type="scientific">Rubritalea profundi</name>
    <dbReference type="NCBI Taxonomy" id="1658618"/>
    <lineage>
        <taxon>Bacteria</taxon>
        <taxon>Pseudomonadati</taxon>
        <taxon>Verrucomicrobiota</taxon>
        <taxon>Verrucomicrobiia</taxon>
        <taxon>Verrucomicrobiales</taxon>
        <taxon>Rubritaleaceae</taxon>
        <taxon>Rubritalea</taxon>
    </lineage>
</organism>
<dbReference type="Gene3D" id="2.60.40.790">
    <property type="match status" value="1"/>
</dbReference>
<keyword evidence="1" id="KW-0346">Stress response</keyword>
<dbReference type="GO" id="GO:0009408">
    <property type="term" value="P:response to heat"/>
    <property type="evidence" value="ECO:0007669"/>
    <property type="project" value="InterPro"/>
</dbReference>
<sequence length="119" mass="13515">MRTLSPFTTRSLFNELNIFFEESPQAHQLYTTDDGWAVRVDLPGFEKSDLELHFEDRALHLIAEKPEGSESTRPTAHHKFALGEEVDSLSITAKLENGVLEVSLPRKEEVANNKHITIQ</sequence>
<dbReference type="Proteomes" id="UP000239907">
    <property type="component" value="Unassembled WGS sequence"/>
</dbReference>
<evidence type="ECO:0000313" key="5">
    <source>
        <dbReference type="EMBL" id="PQJ29527.1"/>
    </source>
</evidence>
<evidence type="ECO:0000313" key="6">
    <source>
        <dbReference type="Proteomes" id="UP000239907"/>
    </source>
</evidence>
<dbReference type="OrthoDB" id="9814487at2"/>
<dbReference type="RefSeq" id="WP_105044028.1">
    <property type="nucleotide sequence ID" value="NZ_MQWA01000001.1"/>
</dbReference>
<dbReference type="EMBL" id="MQWA01000001">
    <property type="protein sequence ID" value="PQJ29527.1"/>
    <property type="molecule type" value="Genomic_DNA"/>
</dbReference>
<evidence type="ECO:0000259" key="4">
    <source>
        <dbReference type="PROSITE" id="PS01031"/>
    </source>
</evidence>
<evidence type="ECO:0000256" key="3">
    <source>
        <dbReference type="RuleBase" id="RU003616"/>
    </source>
</evidence>
<evidence type="ECO:0000256" key="2">
    <source>
        <dbReference type="PROSITE-ProRule" id="PRU00285"/>
    </source>
</evidence>
<dbReference type="PANTHER" id="PTHR46733">
    <property type="entry name" value="26.5 KDA HEAT SHOCK PROTEIN, MITOCHONDRIAL"/>
    <property type="match status" value="1"/>
</dbReference>
<dbReference type="CDD" id="cd06464">
    <property type="entry name" value="ACD_sHsps-like"/>
    <property type="match status" value="1"/>
</dbReference>
<gene>
    <name evidence="5" type="ORF">BSZ32_14185</name>
</gene>
<proteinExistence type="inferred from homology"/>
<feature type="domain" description="SHSP" evidence="4">
    <location>
        <begin position="17"/>
        <end position="119"/>
    </location>
</feature>
<comment type="similarity">
    <text evidence="2 3">Belongs to the small heat shock protein (HSP20) family.</text>
</comment>
<dbReference type="PANTHER" id="PTHR46733:SF4">
    <property type="entry name" value="HEAT SHOCK PROTEIN 21, CHLOROPLASTIC"/>
    <property type="match status" value="1"/>
</dbReference>
<dbReference type="AlphaFoldDB" id="A0A2S7U4T3"/>
<protein>
    <recommendedName>
        <fullName evidence="4">SHSP domain-containing protein</fullName>
    </recommendedName>
</protein>
<name>A0A2S7U4T3_9BACT</name>
<dbReference type="InterPro" id="IPR044587">
    <property type="entry name" value="HSP21-like"/>
</dbReference>
<dbReference type="Pfam" id="PF00011">
    <property type="entry name" value="HSP20"/>
    <property type="match status" value="1"/>
</dbReference>